<evidence type="ECO:0000256" key="3">
    <source>
        <dbReference type="ARBA" id="ARBA00013085"/>
    </source>
</evidence>
<evidence type="ECO:0000256" key="1">
    <source>
        <dbReference type="ARBA" id="ARBA00004970"/>
    </source>
</evidence>
<evidence type="ECO:0000256" key="8">
    <source>
        <dbReference type="RuleBase" id="RU366003"/>
    </source>
</evidence>
<dbReference type="Proteomes" id="UP000653127">
    <property type="component" value="Unassembled WGS sequence"/>
</dbReference>
<dbReference type="PANTHER" id="PTHR21039:SF0">
    <property type="entry name" value="HISTIDINOL-PHOSPHATASE"/>
    <property type="match status" value="1"/>
</dbReference>
<keyword evidence="11" id="KW-1185">Reference proteome</keyword>
<dbReference type="GO" id="GO:0000105">
    <property type="term" value="P:L-histidine biosynthetic process"/>
    <property type="evidence" value="ECO:0007669"/>
    <property type="project" value="UniProtKB-UniRule"/>
</dbReference>
<proteinExistence type="inferred from homology"/>
<dbReference type="InterPro" id="IPR010140">
    <property type="entry name" value="Histidinol_P_phosphatase_HisJ"/>
</dbReference>
<keyword evidence="4 8" id="KW-0028">Amino-acid biosynthesis</keyword>
<dbReference type="InterPro" id="IPR016195">
    <property type="entry name" value="Pol/histidinol_Pase-like"/>
</dbReference>
<dbReference type="GO" id="GO:0005737">
    <property type="term" value="C:cytoplasm"/>
    <property type="evidence" value="ECO:0007669"/>
    <property type="project" value="TreeGrafter"/>
</dbReference>
<protein>
    <recommendedName>
        <fullName evidence="3 8">Histidinol-phosphatase</fullName>
        <shortName evidence="8">HolPase</shortName>
        <ecNumber evidence="3 8">3.1.3.15</ecNumber>
    </recommendedName>
</protein>
<dbReference type="Gene3D" id="3.20.20.140">
    <property type="entry name" value="Metal-dependent hydrolases"/>
    <property type="match status" value="1"/>
</dbReference>
<dbReference type="EMBL" id="JACRST010000011">
    <property type="protein sequence ID" value="MBC8546917.1"/>
    <property type="molecule type" value="Genomic_DNA"/>
</dbReference>
<keyword evidence="5 8" id="KW-0378">Hydrolase</keyword>
<evidence type="ECO:0000256" key="6">
    <source>
        <dbReference type="ARBA" id="ARBA00023102"/>
    </source>
</evidence>
<evidence type="ECO:0000313" key="10">
    <source>
        <dbReference type="EMBL" id="MBC8546917.1"/>
    </source>
</evidence>
<accession>A0A926I0E5</accession>
<dbReference type="RefSeq" id="WP_249282994.1">
    <property type="nucleotide sequence ID" value="NZ_JACRST010000011.1"/>
</dbReference>
<dbReference type="SUPFAM" id="SSF89550">
    <property type="entry name" value="PHP domain-like"/>
    <property type="match status" value="1"/>
</dbReference>
<comment type="catalytic activity">
    <reaction evidence="7 8">
        <text>L-histidinol phosphate + H2O = L-histidinol + phosphate</text>
        <dbReference type="Rhea" id="RHEA:14465"/>
        <dbReference type="ChEBI" id="CHEBI:15377"/>
        <dbReference type="ChEBI" id="CHEBI:43474"/>
        <dbReference type="ChEBI" id="CHEBI:57699"/>
        <dbReference type="ChEBI" id="CHEBI:57980"/>
        <dbReference type="EC" id="3.1.3.15"/>
    </reaction>
</comment>
<dbReference type="NCBIfam" id="TIGR01856">
    <property type="entry name" value="hisJ_fam"/>
    <property type="match status" value="1"/>
</dbReference>
<comment type="pathway">
    <text evidence="1 8">Amino-acid biosynthesis; L-histidine biosynthesis; L-histidine from 5-phospho-alpha-D-ribose 1-diphosphate: step 8/9.</text>
</comment>
<dbReference type="GO" id="GO:0004401">
    <property type="term" value="F:histidinol-phosphatase activity"/>
    <property type="evidence" value="ECO:0007669"/>
    <property type="project" value="UniProtKB-UniRule"/>
</dbReference>
<dbReference type="PANTHER" id="PTHR21039">
    <property type="entry name" value="HISTIDINOL PHOSPHATASE-RELATED"/>
    <property type="match status" value="1"/>
</dbReference>
<evidence type="ECO:0000256" key="5">
    <source>
        <dbReference type="ARBA" id="ARBA00022801"/>
    </source>
</evidence>
<evidence type="ECO:0000256" key="2">
    <source>
        <dbReference type="ARBA" id="ARBA00009152"/>
    </source>
</evidence>
<comment type="similarity">
    <text evidence="2 8">Belongs to the PHP hydrolase family. HisK subfamily.</text>
</comment>
<dbReference type="AlphaFoldDB" id="A0A926I0E5"/>
<evidence type="ECO:0000259" key="9">
    <source>
        <dbReference type="Pfam" id="PF02811"/>
    </source>
</evidence>
<gene>
    <name evidence="10" type="ORF">H8711_08220</name>
</gene>
<evidence type="ECO:0000256" key="7">
    <source>
        <dbReference type="ARBA" id="ARBA00049158"/>
    </source>
</evidence>
<sequence>MNRVTADYHMHSISPDARVPMEEMCRAAVERGMREIAVTDHLELFPPDYSGKEPAMFDDRYIERYFAEWQRCNELFDGKLRVRRAVELGQPGCNPARAAEILSRCRYDYVLGSVHKVYGVDLAFKHYSEGSNETLTRQNLALLYEMADCGDFDCMGHIDLIKRYAGRQGFHIRLIDYFDEVEAILKRLVRRDKGLEINTSGLRQGLGETLPGLDILKLYRSLGGKILVIGSDAHRACDVAADFDAARELALAAGFTKLALYEDRKPSFYSIADQ</sequence>
<comment type="caution">
    <text evidence="10">The sequence shown here is derived from an EMBL/GenBank/DDBJ whole genome shotgun (WGS) entry which is preliminary data.</text>
</comment>
<name>A0A926I0E5_9FIRM</name>
<dbReference type="Pfam" id="PF02811">
    <property type="entry name" value="PHP"/>
    <property type="match status" value="1"/>
</dbReference>
<evidence type="ECO:0000313" key="11">
    <source>
        <dbReference type="Proteomes" id="UP000653127"/>
    </source>
</evidence>
<keyword evidence="6 8" id="KW-0368">Histidine biosynthesis</keyword>
<feature type="domain" description="PHP" evidence="9">
    <location>
        <begin position="7"/>
        <end position="200"/>
    </location>
</feature>
<organism evidence="10 11">
    <name type="scientific">Ligaoa zhengdingensis</name>
    <dbReference type="NCBI Taxonomy" id="2763658"/>
    <lineage>
        <taxon>Bacteria</taxon>
        <taxon>Bacillati</taxon>
        <taxon>Bacillota</taxon>
        <taxon>Clostridia</taxon>
        <taxon>Eubacteriales</taxon>
        <taxon>Oscillospiraceae</taxon>
        <taxon>Ligaoa</taxon>
    </lineage>
</organism>
<reference evidence="10" key="1">
    <citation type="submission" date="2020-08" db="EMBL/GenBank/DDBJ databases">
        <title>Genome public.</title>
        <authorList>
            <person name="Liu C."/>
            <person name="Sun Q."/>
        </authorList>
    </citation>
    <scope>NUCLEOTIDE SEQUENCE</scope>
    <source>
        <strain evidence="10">NSJ-31</strain>
    </source>
</reference>
<evidence type="ECO:0000256" key="4">
    <source>
        <dbReference type="ARBA" id="ARBA00022605"/>
    </source>
</evidence>
<dbReference type="EC" id="3.1.3.15" evidence="3 8"/>
<dbReference type="InterPro" id="IPR004013">
    <property type="entry name" value="PHP_dom"/>
</dbReference>